<name>A0A7W8L083_9BURK</name>
<sequence length="217" mass="22888">MEIVNRFSVDSTIENTWKALLDVPLVVSCFPGATLTDTLGKDSYKGLIRIKLGPIAMEFSGMVTLSAPLGDAYTATVEATWQETKNRGSATTVTTFSLSRAGDVAGTQVDVHTTVKMAGQVAQYGRGVGIINAVSEQMVRQFAANLLKKLADRPAAIEASLAGADAFASTSTGEREPVAARRSDNTAGSTNEISVLGLVWATVVAKCRLWFASAHSS</sequence>
<accession>A0A7W8L083</accession>
<organism evidence="1 2">
    <name type="scientific">Paraburkholderia youngii</name>
    <dbReference type="NCBI Taxonomy" id="2782701"/>
    <lineage>
        <taxon>Bacteria</taxon>
        <taxon>Pseudomonadati</taxon>
        <taxon>Pseudomonadota</taxon>
        <taxon>Betaproteobacteria</taxon>
        <taxon>Burkholderiales</taxon>
        <taxon>Burkholderiaceae</taxon>
        <taxon>Paraburkholderia</taxon>
    </lineage>
</organism>
<dbReference type="AlphaFoldDB" id="A0A7W8L083"/>
<evidence type="ECO:0000313" key="1">
    <source>
        <dbReference type="EMBL" id="MBB5398022.1"/>
    </source>
</evidence>
<proteinExistence type="predicted"/>
<dbReference type="Pfam" id="PF06240">
    <property type="entry name" value="COXG"/>
    <property type="match status" value="1"/>
</dbReference>
<dbReference type="Proteomes" id="UP000592820">
    <property type="component" value="Unassembled WGS sequence"/>
</dbReference>
<reference evidence="1 2" key="1">
    <citation type="submission" date="2020-08" db="EMBL/GenBank/DDBJ databases">
        <title>Genomic Encyclopedia of Type Strains, Phase IV (KMG-V): Genome sequencing to study the core and pangenomes of soil and plant-associated prokaryotes.</title>
        <authorList>
            <person name="Whitman W."/>
        </authorList>
    </citation>
    <scope>NUCLEOTIDE SEQUENCE [LARGE SCALE GENOMIC DNA]</scope>
    <source>
        <strain evidence="1 2">JPY162</strain>
    </source>
</reference>
<dbReference type="EMBL" id="JACHDE010000001">
    <property type="protein sequence ID" value="MBB5398022.1"/>
    <property type="molecule type" value="Genomic_DNA"/>
</dbReference>
<evidence type="ECO:0008006" key="3">
    <source>
        <dbReference type="Google" id="ProtNLM"/>
    </source>
</evidence>
<dbReference type="RefSeq" id="WP_184224956.1">
    <property type="nucleotide sequence ID" value="NZ_JACHDE010000001.1"/>
</dbReference>
<dbReference type="SUPFAM" id="SSF55961">
    <property type="entry name" value="Bet v1-like"/>
    <property type="match status" value="1"/>
</dbReference>
<dbReference type="InterPro" id="IPR023393">
    <property type="entry name" value="START-like_dom_sf"/>
</dbReference>
<comment type="caution">
    <text evidence="1">The sequence shown here is derived from an EMBL/GenBank/DDBJ whole genome shotgun (WGS) entry which is preliminary data.</text>
</comment>
<dbReference type="PANTHER" id="PTHR38588:SF1">
    <property type="entry name" value="BLL0334 PROTEIN"/>
    <property type="match status" value="1"/>
</dbReference>
<dbReference type="CDD" id="cd07823">
    <property type="entry name" value="SRPBCC_5"/>
    <property type="match status" value="1"/>
</dbReference>
<gene>
    <name evidence="1" type="ORF">HDG41_000058</name>
</gene>
<protein>
    <recommendedName>
        <fullName evidence="3">Carbon monoxide dehydrogenase</fullName>
    </recommendedName>
</protein>
<evidence type="ECO:0000313" key="2">
    <source>
        <dbReference type="Proteomes" id="UP000592820"/>
    </source>
</evidence>
<dbReference type="Gene3D" id="3.30.530.20">
    <property type="match status" value="1"/>
</dbReference>
<dbReference type="PANTHER" id="PTHR38588">
    <property type="entry name" value="BLL0334 PROTEIN"/>
    <property type="match status" value="1"/>
</dbReference>
<dbReference type="InterPro" id="IPR010419">
    <property type="entry name" value="CO_DH_gsu"/>
</dbReference>